<keyword evidence="1" id="KW-0812">Transmembrane</keyword>
<dbReference type="AlphaFoldDB" id="A0A223I349"/>
<dbReference type="InterPro" id="IPR012902">
    <property type="entry name" value="N_methyl_site"/>
</dbReference>
<organism evidence="2 3">
    <name type="scientific">Thermoanaerobacterium thermosaccharolyticum</name>
    <name type="common">Clostridium thermosaccharolyticum</name>
    <dbReference type="NCBI Taxonomy" id="1517"/>
    <lineage>
        <taxon>Bacteria</taxon>
        <taxon>Bacillati</taxon>
        <taxon>Bacillota</taxon>
        <taxon>Clostridia</taxon>
        <taxon>Thermoanaerobacterales</taxon>
        <taxon>Thermoanaerobacteraceae</taxon>
        <taxon>Thermoanaerobacterium</taxon>
    </lineage>
</organism>
<dbReference type="EMBL" id="CP016893">
    <property type="protein sequence ID" value="AST59163.1"/>
    <property type="molecule type" value="Genomic_DNA"/>
</dbReference>
<dbReference type="Proteomes" id="UP000214975">
    <property type="component" value="Chromosome"/>
</dbReference>
<keyword evidence="1" id="KW-0472">Membrane</keyword>
<dbReference type="Pfam" id="PF07963">
    <property type="entry name" value="N_methyl"/>
    <property type="match status" value="1"/>
</dbReference>
<evidence type="ECO:0000256" key="1">
    <source>
        <dbReference type="SAM" id="Phobius"/>
    </source>
</evidence>
<name>A0A223I349_THETR</name>
<gene>
    <name evidence="2" type="ORF">Thert_03441</name>
</gene>
<sequence>MKYLKNSLGMTLIEVLVAIALFSIAAIPLLGVFHESVITNADSKIRTQEATIAQSIAEDIKAGNTNVSNWNIPSGYYLIEDPNQLKVDMGNGVTKYKISISKLQSNAQPFVLYAVAPSAEITGYTPPNVYTDDGNYDDIINRLKDIVTLVIVVTWATLFTLFVVLPKLGLGGVITIVNNIIDSWNKNIRTLKDIATNAAKSVNLKIPWWLKWW</sequence>
<keyword evidence="1" id="KW-1133">Transmembrane helix</keyword>
<accession>A0A223I349</accession>
<feature type="transmembrane region" description="Helical" evidence="1">
    <location>
        <begin position="146"/>
        <end position="165"/>
    </location>
</feature>
<dbReference type="NCBIfam" id="TIGR02532">
    <property type="entry name" value="IV_pilin_GFxxxE"/>
    <property type="match status" value="1"/>
</dbReference>
<protein>
    <submittedName>
        <fullName evidence="2">Cleavage protein</fullName>
    </submittedName>
</protein>
<evidence type="ECO:0000313" key="2">
    <source>
        <dbReference type="EMBL" id="AST59163.1"/>
    </source>
</evidence>
<evidence type="ECO:0000313" key="3">
    <source>
        <dbReference type="Proteomes" id="UP000214975"/>
    </source>
</evidence>
<feature type="transmembrane region" description="Helical" evidence="1">
    <location>
        <begin position="12"/>
        <end position="33"/>
    </location>
</feature>
<dbReference type="RefSeq" id="WP_094398076.1">
    <property type="nucleotide sequence ID" value="NZ_CP016893.1"/>
</dbReference>
<reference evidence="2 3" key="1">
    <citation type="submission" date="2016-08" db="EMBL/GenBank/DDBJ databases">
        <title>A novel genetic cassette of butanologenic Thermoanaerobacterium thermosaccharolyticum that directly convert cellulose to butanol.</title>
        <authorList>
            <person name="Li T."/>
            <person name="He J."/>
        </authorList>
    </citation>
    <scope>NUCLEOTIDE SEQUENCE [LARGE SCALE GENOMIC DNA]</scope>
    <source>
        <strain evidence="2 3">TG57</strain>
    </source>
</reference>
<proteinExistence type="predicted"/>